<dbReference type="InterPro" id="IPR049730">
    <property type="entry name" value="SNF2/RAD54-like_C"/>
</dbReference>
<dbReference type="GO" id="GO:0003677">
    <property type="term" value="F:DNA binding"/>
    <property type="evidence" value="ECO:0007669"/>
    <property type="project" value="TreeGrafter"/>
</dbReference>
<evidence type="ECO:0000256" key="3">
    <source>
        <dbReference type="ARBA" id="ARBA00022771"/>
    </source>
</evidence>
<dbReference type="PROSITE" id="PS50016">
    <property type="entry name" value="ZF_PHD_2"/>
    <property type="match status" value="1"/>
</dbReference>
<dbReference type="SUPFAM" id="SSF57903">
    <property type="entry name" value="FYVE/PHD zinc finger"/>
    <property type="match status" value="1"/>
</dbReference>
<evidence type="ECO:0000259" key="9">
    <source>
        <dbReference type="PROSITE" id="PS50016"/>
    </source>
</evidence>
<dbReference type="InterPro" id="IPR034732">
    <property type="entry name" value="EPHD"/>
</dbReference>
<reference evidence="13" key="1">
    <citation type="submission" date="2010-02" db="EMBL/GenBank/DDBJ databases">
        <title>Sequencing and annotation of the Blastocystis hominis genome.</title>
        <authorList>
            <person name="Wincker P."/>
        </authorList>
    </citation>
    <scope>NUCLEOTIDE SEQUENCE</scope>
    <source>
        <strain evidence="13">Singapore isolate B</strain>
    </source>
</reference>
<dbReference type="InterPro" id="IPR027417">
    <property type="entry name" value="P-loop_NTPase"/>
</dbReference>
<dbReference type="Gene3D" id="3.40.50.300">
    <property type="entry name" value="P-loop containing nucleotide triphosphate hydrolases"/>
    <property type="match status" value="1"/>
</dbReference>
<dbReference type="OrthoDB" id="5857104at2759"/>
<dbReference type="InterPro" id="IPR001965">
    <property type="entry name" value="Znf_PHD"/>
</dbReference>
<evidence type="ECO:0000259" key="10">
    <source>
        <dbReference type="PROSITE" id="PS51192"/>
    </source>
</evidence>
<dbReference type="PROSITE" id="PS51805">
    <property type="entry name" value="EPHD"/>
    <property type="match status" value="1"/>
</dbReference>
<dbReference type="Pfam" id="PF13832">
    <property type="entry name" value="zf-HC5HC2H_2"/>
    <property type="match status" value="1"/>
</dbReference>
<dbReference type="GO" id="GO:0008270">
    <property type="term" value="F:zinc ion binding"/>
    <property type="evidence" value="ECO:0007669"/>
    <property type="project" value="UniProtKB-KW"/>
</dbReference>
<dbReference type="PROSITE" id="PS51192">
    <property type="entry name" value="HELICASE_ATP_BIND_1"/>
    <property type="match status" value="1"/>
</dbReference>
<dbReference type="GeneID" id="24920952"/>
<dbReference type="GO" id="GO:0000785">
    <property type="term" value="C:chromatin"/>
    <property type="evidence" value="ECO:0007669"/>
    <property type="project" value="TreeGrafter"/>
</dbReference>
<dbReference type="PANTHER" id="PTHR45623">
    <property type="entry name" value="CHROMODOMAIN-HELICASE-DNA-BINDING PROTEIN 3-RELATED-RELATED"/>
    <property type="match status" value="1"/>
</dbReference>
<keyword evidence="2" id="KW-0479">Metal-binding</keyword>
<dbReference type="Pfam" id="PF00176">
    <property type="entry name" value="SNF2-rel_dom"/>
    <property type="match status" value="1"/>
</dbReference>
<dbReference type="Gene3D" id="3.30.40.10">
    <property type="entry name" value="Zinc/RING finger domain, C3HC4 (zinc finger)"/>
    <property type="match status" value="2"/>
</dbReference>
<feature type="domain" description="PHD-type" evidence="12">
    <location>
        <begin position="975"/>
        <end position="1084"/>
    </location>
</feature>
<dbReference type="GO" id="GO:0005634">
    <property type="term" value="C:nucleus"/>
    <property type="evidence" value="ECO:0007669"/>
    <property type="project" value="UniProtKB-SubCell"/>
</dbReference>
<dbReference type="GO" id="GO:0016887">
    <property type="term" value="F:ATP hydrolysis activity"/>
    <property type="evidence" value="ECO:0007669"/>
    <property type="project" value="TreeGrafter"/>
</dbReference>
<proteinExistence type="predicted"/>
<dbReference type="Proteomes" id="UP000008312">
    <property type="component" value="Unassembled WGS sequence"/>
</dbReference>
<evidence type="ECO:0000256" key="7">
    <source>
        <dbReference type="PROSITE-ProRule" id="PRU00146"/>
    </source>
</evidence>
<dbReference type="InterPro" id="IPR011011">
    <property type="entry name" value="Znf_FYVE_PHD"/>
</dbReference>
<evidence type="ECO:0000313" key="13">
    <source>
        <dbReference type="EMBL" id="CBK24124.2"/>
    </source>
</evidence>
<dbReference type="Pfam" id="PF00271">
    <property type="entry name" value="Helicase_C"/>
    <property type="match status" value="1"/>
</dbReference>
<dbReference type="GO" id="GO:0003682">
    <property type="term" value="F:chromatin binding"/>
    <property type="evidence" value="ECO:0007669"/>
    <property type="project" value="TreeGrafter"/>
</dbReference>
<evidence type="ECO:0000256" key="5">
    <source>
        <dbReference type="ARBA" id="ARBA00022833"/>
    </source>
</evidence>
<dbReference type="EMBL" id="FN668672">
    <property type="protein sequence ID" value="CBK24124.2"/>
    <property type="molecule type" value="Genomic_DNA"/>
</dbReference>
<feature type="domain" description="PHD-type" evidence="9">
    <location>
        <begin position="912"/>
        <end position="964"/>
    </location>
</feature>
<dbReference type="CDD" id="cd18793">
    <property type="entry name" value="SF2_C_SNF"/>
    <property type="match status" value="1"/>
</dbReference>
<dbReference type="AlphaFoldDB" id="D8M7T5"/>
<dbReference type="SMART" id="SM00487">
    <property type="entry name" value="DEXDc"/>
    <property type="match status" value="1"/>
</dbReference>
<dbReference type="Gene3D" id="3.40.50.10810">
    <property type="entry name" value="Tandem AAA-ATPase domain"/>
    <property type="match status" value="1"/>
</dbReference>
<feature type="region of interest" description="Disordered" evidence="8">
    <location>
        <begin position="785"/>
        <end position="827"/>
    </location>
</feature>
<keyword evidence="3 7" id="KW-0863">Zinc-finger</keyword>
<evidence type="ECO:0000313" key="14">
    <source>
        <dbReference type="Proteomes" id="UP000008312"/>
    </source>
</evidence>
<keyword evidence="6" id="KW-0539">Nucleus</keyword>
<feature type="domain" description="Helicase C-terminal" evidence="11">
    <location>
        <begin position="396"/>
        <end position="552"/>
    </location>
</feature>
<dbReference type="CDD" id="cd17995">
    <property type="entry name" value="DEXHc_CHD6_7_8_9"/>
    <property type="match status" value="1"/>
</dbReference>
<dbReference type="InterPro" id="IPR001650">
    <property type="entry name" value="Helicase_C-like"/>
</dbReference>
<dbReference type="CDD" id="cd15571">
    <property type="entry name" value="ePHD"/>
    <property type="match status" value="1"/>
</dbReference>
<evidence type="ECO:0000256" key="6">
    <source>
        <dbReference type="ARBA" id="ARBA00023242"/>
    </source>
</evidence>
<organism evidence="13">
    <name type="scientific">Blastocystis hominis</name>
    <dbReference type="NCBI Taxonomy" id="12968"/>
    <lineage>
        <taxon>Eukaryota</taxon>
        <taxon>Sar</taxon>
        <taxon>Stramenopiles</taxon>
        <taxon>Bigyra</taxon>
        <taxon>Opalozoa</taxon>
        <taxon>Opalinata</taxon>
        <taxon>Blastocystidae</taxon>
        <taxon>Blastocystis</taxon>
    </lineage>
</organism>
<evidence type="ECO:0000259" key="12">
    <source>
        <dbReference type="PROSITE" id="PS51805"/>
    </source>
</evidence>
<feature type="region of interest" description="Disordered" evidence="8">
    <location>
        <begin position="1085"/>
        <end position="1117"/>
    </location>
</feature>
<dbReference type="SMART" id="SM00249">
    <property type="entry name" value="PHD"/>
    <property type="match status" value="2"/>
</dbReference>
<protein>
    <submittedName>
        <fullName evidence="13">Uncharacterized protein</fullName>
    </submittedName>
</protein>
<accession>D8M7T5</accession>
<keyword evidence="5" id="KW-0862">Zinc</keyword>
<dbReference type="GO" id="GO:0140658">
    <property type="term" value="F:ATP-dependent chromatin remodeler activity"/>
    <property type="evidence" value="ECO:0007669"/>
    <property type="project" value="TreeGrafter"/>
</dbReference>
<dbReference type="RefSeq" id="XP_012898172.1">
    <property type="nucleotide sequence ID" value="XM_013042718.1"/>
</dbReference>
<feature type="compositionally biased region" description="Basic and acidic residues" evidence="8">
    <location>
        <begin position="802"/>
        <end position="811"/>
    </location>
</feature>
<gene>
    <name evidence="13" type="ORF">GSBLH_T00003892001</name>
</gene>
<evidence type="ECO:0000256" key="1">
    <source>
        <dbReference type="ARBA" id="ARBA00004123"/>
    </source>
</evidence>
<dbReference type="PROSITE" id="PS51194">
    <property type="entry name" value="HELICASE_CTER"/>
    <property type="match status" value="1"/>
</dbReference>
<sequence>MEQPDLRPGDVGAGGGRSAGAKQDHYFPTQRNASRYQEHRFGLYVGGLRKPDMCRDKRPPPESYRQYKDSMPLKNGVVLREYQIEGVNWLIFSWYQRRNCILADEMGLGKTLQSIALLNHFYTVEHIRGPFLVLAPLSTLGHWKREIENSTDLNVVFYHSPHGGIESRERIRAYEFYYPGYENSGVYKFNVLLTTYNILMSDLEVLQDIHWKYLIIDEAQRAKSQSTKLFSALKQIRADAKLLLTGTPLQNNMSELWSLLNFIEPTTFSSEMDFINRYGNLTYANQVASLHQLLRPYFLRRVKSDVEKNIPPKTETVIDVELTMLQKKYYRAIYDRNRAYLEYEGSSMAQLVSIVTELRKCCNHPFMIRGVVAKETHDDRFLYQKLLVQASGKFVLLSKLLPELHQEHHQVLIFSQFITTLDLLEDLLALLEFSFDRLDGSVRGDLRQQKIDRFNSGKVFAFLLSTKAGGLGLNLTAADTVIIFDNDWNPQNDVQAEARAHRIGQQKPVQVFRLVTKGTYEEDLFSRASKKLGLSQAVFESGGIQSHFRGPTLDNTSSLLDMDVKKIEQLLKFGAYAFADTVDTENQINTLDFKEFMKRNSRTYVIKDTPNGEESTQIEGPPEEDSARKLRFNQAYFVPRNNKEIDFKDPQFWDKVLGPRMGERLFRNLEHILQSHDLGEIRDYLIDLNTLLVDVIKKKMGGNTHHDYSNLMNLLHTLAESKFFFGDVNISELAVKWKEVVEMKGRQLRRKKLVQVPYTVDGYTVELTDFADSEAMSLRHIYTDTESDSVSRRTTKSRGAKRSSEADSEKTTKRRRKRAAAPPVSDESHLAVRLNVQQVDGRAVYSFSEVVDQTPVVTKTRGRKPRVAAEEKDFARKVKKPQFEVYFDLSSEINKMSYNMYRENWQNYPHEKWYCCVCFGDDDMPQNPMLRCACCGCIVHKYCYGVDPLPSNPSEWLCDYCQYVKDNGLTWKGQELACPLCYFTGGCYKKTVTNSWVHVLCAVWASEIRFGDELHMRNVSGIESIPDNMRKYKCFLCHKTGSYVLTCMHPVCSKHFHPVCGRKSGLRMEWVANEGLQAFCDKHGKKKKTRSASTSTTSRRTRVITSDREDSYQDGEE</sequence>
<evidence type="ECO:0000256" key="8">
    <source>
        <dbReference type="SAM" id="MobiDB-lite"/>
    </source>
</evidence>
<dbReference type="InParanoid" id="D8M7T5"/>
<dbReference type="GO" id="GO:0042393">
    <property type="term" value="F:histone binding"/>
    <property type="evidence" value="ECO:0007669"/>
    <property type="project" value="TreeGrafter"/>
</dbReference>
<feature type="domain" description="Helicase ATP-binding" evidence="10">
    <location>
        <begin position="91"/>
        <end position="266"/>
    </location>
</feature>
<comment type="subcellular location">
    <subcellularLocation>
        <location evidence="1">Nucleus</location>
    </subcellularLocation>
</comment>
<dbReference type="PANTHER" id="PTHR45623:SF11">
    <property type="entry name" value="KISMET, ISOFORM C"/>
    <property type="match status" value="1"/>
</dbReference>
<dbReference type="SUPFAM" id="SSF52540">
    <property type="entry name" value="P-loop containing nucleoside triphosphate hydrolases"/>
    <property type="match status" value="2"/>
</dbReference>
<dbReference type="InterPro" id="IPR013083">
    <property type="entry name" value="Znf_RING/FYVE/PHD"/>
</dbReference>
<keyword evidence="14" id="KW-1185">Reference proteome</keyword>
<dbReference type="GO" id="GO:0005524">
    <property type="term" value="F:ATP binding"/>
    <property type="evidence" value="ECO:0007669"/>
    <property type="project" value="InterPro"/>
</dbReference>
<dbReference type="InterPro" id="IPR038718">
    <property type="entry name" value="SNF2-like_sf"/>
</dbReference>
<evidence type="ECO:0000256" key="4">
    <source>
        <dbReference type="ARBA" id="ARBA00022801"/>
    </source>
</evidence>
<evidence type="ECO:0000256" key="2">
    <source>
        <dbReference type="ARBA" id="ARBA00022723"/>
    </source>
</evidence>
<dbReference type="SMART" id="SM00490">
    <property type="entry name" value="HELICc"/>
    <property type="match status" value="1"/>
</dbReference>
<name>D8M7T5_BLAHO</name>
<dbReference type="InterPro" id="IPR000330">
    <property type="entry name" value="SNF2_N"/>
</dbReference>
<feature type="region of interest" description="Disordered" evidence="8">
    <location>
        <begin position="1"/>
        <end position="34"/>
    </location>
</feature>
<dbReference type="InterPro" id="IPR019787">
    <property type="entry name" value="Znf_PHD-finger"/>
</dbReference>
<keyword evidence="4" id="KW-0378">Hydrolase</keyword>
<evidence type="ECO:0000259" key="11">
    <source>
        <dbReference type="PROSITE" id="PS51194"/>
    </source>
</evidence>
<dbReference type="InterPro" id="IPR014001">
    <property type="entry name" value="Helicase_ATP-bd"/>
</dbReference>